<evidence type="ECO:0000313" key="1">
    <source>
        <dbReference type="EMBL" id="TMS33605.1"/>
    </source>
</evidence>
<name>A0A4U8UMZ1_STECR</name>
<comment type="caution">
    <text evidence="1">The sequence shown here is derived from an EMBL/GenBank/DDBJ whole genome shotgun (WGS) entry which is preliminary data.</text>
</comment>
<proteinExistence type="predicted"/>
<reference evidence="1 2" key="1">
    <citation type="journal article" date="2015" name="Genome Biol.">
        <title>Comparative genomics of Steinernema reveals deeply conserved gene regulatory networks.</title>
        <authorList>
            <person name="Dillman A.R."/>
            <person name="Macchietto M."/>
            <person name="Porter C.F."/>
            <person name="Rogers A."/>
            <person name="Williams B."/>
            <person name="Antoshechkin I."/>
            <person name="Lee M.M."/>
            <person name="Goodwin Z."/>
            <person name="Lu X."/>
            <person name="Lewis E.E."/>
            <person name="Goodrich-Blair H."/>
            <person name="Stock S.P."/>
            <person name="Adams B.J."/>
            <person name="Sternberg P.W."/>
            <person name="Mortazavi A."/>
        </authorList>
    </citation>
    <scope>NUCLEOTIDE SEQUENCE [LARGE SCALE GENOMIC DNA]</scope>
    <source>
        <strain evidence="1 2">ALL</strain>
    </source>
</reference>
<dbReference type="EMBL" id="CM016762">
    <property type="protein sequence ID" value="TMS33605.1"/>
    <property type="molecule type" value="Genomic_DNA"/>
</dbReference>
<gene>
    <name evidence="1" type="ORF">L596_001327</name>
</gene>
<sequence length="283" mass="32522">MTMLPLSPAIVVRPMKNSRNWQFSLLAWNDKGIGDDALVHLTNLDDFFYARKIEGITVEGCWDRDYDPGPEWVTVDQFNLKTVFLPFLTAHLYEHPELYIDAEPGFELNCLLRMLFDAVGSCRNFAQIFLRYYGPICERFLISQISTSHLEFLNLFGQWPFGTSALIKAFLTTTESPSLTLDARTEIYLDRDLLDVIFEKFEREQLTYLKELHGKLKVPKTYLEQLGSEKVEKCSVSTPDGQEKLTWEIHGQSTVISLTVMLKTVGSNIFVSFNISCKYLKST</sequence>
<keyword evidence="2" id="KW-1185">Reference proteome</keyword>
<dbReference type="Proteomes" id="UP000298663">
    <property type="component" value="Chromosome X"/>
</dbReference>
<organism evidence="1 2">
    <name type="scientific">Steinernema carpocapsae</name>
    <name type="common">Entomopathogenic nematode</name>
    <dbReference type="NCBI Taxonomy" id="34508"/>
    <lineage>
        <taxon>Eukaryota</taxon>
        <taxon>Metazoa</taxon>
        <taxon>Ecdysozoa</taxon>
        <taxon>Nematoda</taxon>
        <taxon>Chromadorea</taxon>
        <taxon>Rhabditida</taxon>
        <taxon>Tylenchina</taxon>
        <taxon>Panagrolaimomorpha</taxon>
        <taxon>Strongyloidoidea</taxon>
        <taxon>Steinernematidae</taxon>
        <taxon>Steinernema</taxon>
    </lineage>
</organism>
<evidence type="ECO:0000313" key="2">
    <source>
        <dbReference type="Proteomes" id="UP000298663"/>
    </source>
</evidence>
<protein>
    <submittedName>
        <fullName evidence="1">Uncharacterized protein</fullName>
    </submittedName>
</protein>
<reference evidence="1 2" key="2">
    <citation type="journal article" date="2019" name="G3 (Bethesda)">
        <title>Hybrid Assembly of the Genome of the Entomopathogenic Nematode Steinernema carpocapsae Identifies the X-Chromosome.</title>
        <authorList>
            <person name="Serra L."/>
            <person name="Macchietto M."/>
            <person name="Macias-Munoz A."/>
            <person name="McGill C.J."/>
            <person name="Rodriguez I.M."/>
            <person name="Rodriguez B."/>
            <person name="Murad R."/>
            <person name="Mortazavi A."/>
        </authorList>
    </citation>
    <scope>NUCLEOTIDE SEQUENCE [LARGE SCALE GENOMIC DNA]</scope>
    <source>
        <strain evidence="1 2">ALL</strain>
    </source>
</reference>
<accession>A0A4U8UMZ1</accession>
<dbReference type="AlphaFoldDB" id="A0A4U8UMZ1"/>
<dbReference type="EMBL" id="AZBU02000001">
    <property type="protein sequence ID" value="TMS33605.1"/>
    <property type="molecule type" value="Genomic_DNA"/>
</dbReference>